<evidence type="ECO:0000313" key="3">
    <source>
        <dbReference type="Proteomes" id="UP001185927"/>
    </source>
</evidence>
<dbReference type="RefSeq" id="WP_317545556.1">
    <property type="nucleotide sequence ID" value="NZ_JAWLKB010000031.1"/>
</dbReference>
<accession>A0ABU4C3L3</accession>
<reference evidence="2 3" key="1">
    <citation type="submission" date="2023-10" db="EMBL/GenBank/DDBJ databases">
        <title>Development of a sustainable strategy for remediation of hydrocarbon-contaminated territories based on the waste exchange concept.</title>
        <authorList>
            <person name="Krivoruchko A."/>
        </authorList>
    </citation>
    <scope>NUCLEOTIDE SEQUENCE [LARGE SCALE GENOMIC DNA]</scope>
    <source>
        <strain evidence="2 3">IEGM 1203</strain>
    </source>
</reference>
<keyword evidence="3" id="KW-1185">Reference proteome</keyword>
<evidence type="ECO:0000256" key="1">
    <source>
        <dbReference type="SAM" id="MobiDB-lite"/>
    </source>
</evidence>
<feature type="region of interest" description="Disordered" evidence="1">
    <location>
        <begin position="110"/>
        <end position="131"/>
    </location>
</feature>
<gene>
    <name evidence="2" type="ORF">R3Q16_31180</name>
</gene>
<dbReference type="Proteomes" id="UP001185927">
    <property type="component" value="Unassembled WGS sequence"/>
</dbReference>
<sequence>MDADDVASAFEPSDLGQAGRAYWDEMTADTRSVTELSLIAEGARITDRLRKLDRAIVGNEDTWLTLVAARDNGDELVIRIDGALQEARQQATALRQINAFFVRDDAKPQEGTTLTDELAKARAAREANATG</sequence>
<dbReference type="EMBL" id="JAWLKB010000031">
    <property type="protein sequence ID" value="MDV6271093.1"/>
    <property type="molecule type" value="Genomic_DNA"/>
</dbReference>
<evidence type="ECO:0000313" key="2">
    <source>
        <dbReference type="EMBL" id="MDV6271093.1"/>
    </source>
</evidence>
<name>A0ABU4C3L3_RHOGO</name>
<proteinExistence type="predicted"/>
<comment type="caution">
    <text evidence="2">The sequence shown here is derived from an EMBL/GenBank/DDBJ whole genome shotgun (WGS) entry which is preliminary data.</text>
</comment>
<organism evidence="2 3">
    <name type="scientific">Rhodococcus globerulus</name>
    <dbReference type="NCBI Taxonomy" id="33008"/>
    <lineage>
        <taxon>Bacteria</taxon>
        <taxon>Bacillati</taxon>
        <taxon>Actinomycetota</taxon>
        <taxon>Actinomycetes</taxon>
        <taxon>Mycobacteriales</taxon>
        <taxon>Nocardiaceae</taxon>
        <taxon>Rhodococcus</taxon>
    </lineage>
</organism>
<protein>
    <submittedName>
        <fullName evidence="2">Uncharacterized protein</fullName>
    </submittedName>
</protein>